<dbReference type="SMART" id="SM00220">
    <property type="entry name" value="S_TKc"/>
    <property type="match status" value="1"/>
</dbReference>
<name>A0A8S1SKS2_9CILI</name>
<dbReference type="GO" id="GO:0004674">
    <property type="term" value="F:protein serine/threonine kinase activity"/>
    <property type="evidence" value="ECO:0007669"/>
    <property type="project" value="UniProtKB-KW"/>
</dbReference>
<gene>
    <name evidence="10" type="ORF">PPENT_87.1.T0090104</name>
</gene>
<dbReference type="PANTHER" id="PTHR24351">
    <property type="entry name" value="RIBOSOMAL PROTEIN S6 KINASE"/>
    <property type="match status" value="1"/>
</dbReference>
<keyword evidence="3" id="KW-0808">Transferase</keyword>
<evidence type="ECO:0000256" key="2">
    <source>
        <dbReference type="ARBA" id="ARBA00022553"/>
    </source>
</evidence>
<evidence type="ECO:0000256" key="3">
    <source>
        <dbReference type="ARBA" id="ARBA00022679"/>
    </source>
</evidence>
<dbReference type="InterPro" id="IPR000719">
    <property type="entry name" value="Prot_kinase_dom"/>
</dbReference>
<dbReference type="InterPro" id="IPR045270">
    <property type="entry name" value="STKc_AGC"/>
</dbReference>
<evidence type="ECO:0000256" key="4">
    <source>
        <dbReference type="ARBA" id="ARBA00022741"/>
    </source>
</evidence>
<dbReference type="InterPro" id="IPR008271">
    <property type="entry name" value="Ser/Thr_kinase_AS"/>
</dbReference>
<evidence type="ECO:0000313" key="11">
    <source>
        <dbReference type="Proteomes" id="UP000689195"/>
    </source>
</evidence>
<dbReference type="OrthoDB" id="63267at2759"/>
<proteinExistence type="inferred from homology"/>
<keyword evidence="5" id="KW-0418">Kinase</keyword>
<sequence length="363" mass="42593">MGNFCFQEEIVQNDVVKLKFDEDDSLATAISIQGRETKQLAKLSDFKKLKMLGQGAYGRVILVEYYKNERQKLYAMKILEKKNIRKESQIRHVLDERKILEKADSNFVVKLRYAFQNNTRLYFIVDYMAGGDFYYHIKSQPSVPDHFIKFYSAEIIFGLQHLHSLNVIYRDLKPENILVSESGHIKLSDFGLSKILEDYNQKAKTCCGTIDYLAPEVLDNEGYTFTCDFYSLGCLIYEMYFGKPPFYSRDKKQMMQNRSVRLVPFLELCSKDARDLLTKLLEIDPKKRLGRKGAQQILDHAFFKDLELKKMQDLQIQAPITLIKPNNLDFRIFKEKIPKTQSNKENLKIFEGFTYFQKESQDQ</sequence>
<evidence type="ECO:0000256" key="5">
    <source>
        <dbReference type="ARBA" id="ARBA00022777"/>
    </source>
</evidence>
<dbReference type="EMBL" id="CAJJDO010000009">
    <property type="protein sequence ID" value="CAD8140498.1"/>
    <property type="molecule type" value="Genomic_DNA"/>
</dbReference>
<dbReference type="Proteomes" id="UP000689195">
    <property type="component" value="Unassembled WGS sequence"/>
</dbReference>
<dbReference type="Pfam" id="PF00069">
    <property type="entry name" value="Pkinase"/>
    <property type="match status" value="1"/>
</dbReference>
<evidence type="ECO:0000256" key="6">
    <source>
        <dbReference type="ARBA" id="ARBA00022840"/>
    </source>
</evidence>
<evidence type="ECO:0000313" key="10">
    <source>
        <dbReference type="EMBL" id="CAD8140498.1"/>
    </source>
</evidence>
<keyword evidence="11" id="KW-1185">Reference proteome</keyword>
<dbReference type="CDD" id="cd05123">
    <property type="entry name" value="STKc_AGC"/>
    <property type="match status" value="1"/>
</dbReference>
<keyword evidence="6 7" id="KW-0067">ATP-binding</keyword>
<dbReference type="PROSITE" id="PS00107">
    <property type="entry name" value="PROTEIN_KINASE_ATP"/>
    <property type="match status" value="1"/>
</dbReference>
<comment type="caution">
    <text evidence="10">The sequence shown here is derived from an EMBL/GenBank/DDBJ whole genome shotgun (WGS) entry which is preliminary data.</text>
</comment>
<keyword evidence="1 8" id="KW-0723">Serine/threonine-protein kinase</keyword>
<protein>
    <recommendedName>
        <fullName evidence="9">Protein kinase domain-containing protein</fullName>
    </recommendedName>
</protein>
<reference evidence="10" key="1">
    <citation type="submission" date="2021-01" db="EMBL/GenBank/DDBJ databases">
        <authorList>
            <consortium name="Genoscope - CEA"/>
            <person name="William W."/>
        </authorList>
    </citation>
    <scope>NUCLEOTIDE SEQUENCE</scope>
</reference>
<feature type="binding site" evidence="7">
    <location>
        <position position="77"/>
    </location>
    <ligand>
        <name>ATP</name>
        <dbReference type="ChEBI" id="CHEBI:30616"/>
    </ligand>
</feature>
<comment type="similarity">
    <text evidence="8">Belongs to the protein kinase superfamily.</text>
</comment>
<dbReference type="GO" id="GO:0005524">
    <property type="term" value="F:ATP binding"/>
    <property type="evidence" value="ECO:0007669"/>
    <property type="project" value="UniProtKB-UniRule"/>
</dbReference>
<feature type="domain" description="Protein kinase" evidence="9">
    <location>
        <begin position="46"/>
        <end position="303"/>
    </location>
</feature>
<dbReference type="FunFam" id="3.30.200.20:FF:000537">
    <property type="entry name" value="Non-specific serine/threonine protein kinase"/>
    <property type="match status" value="1"/>
</dbReference>
<dbReference type="AlphaFoldDB" id="A0A8S1SKS2"/>
<dbReference type="PROSITE" id="PS00108">
    <property type="entry name" value="PROTEIN_KINASE_ST"/>
    <property type="match status" value="1"/>
</dbReference>
<dbReference type="InterPro" id="IPR017441">
    <property type="entry name" value="Protein_kinase_ATP_BS"/>
</dbReference>
<evidence type="ECO:0000256" key="7">
    <source>
        <dbReference type="PROSITE-ProRule" id="PRU10141"/>
    </source>
</evidence>
<evidence type="ECO:0000256" key="8">
    <source>
        <dbReference type="RuleBase" id="RU000304"/>
    </source>
</evidence>
<evidence type="ECO:0000259" key="9">
    <source>
        <dbReference type="PROSITE" id="PS50011"/>
    </source>
</evidence>
<keyword evidence="4 7" id="KW-0547">Nucleotide-binding</keyword>
<evidence type="ECO:0000256" key="1">
    <source>
        <dbReference type="ARBA" id="ARBA00022527"/>
    </source>
</evidence>
<dbReference type="FunFam" id="1.10.510.10:FF:000465">
    <property type="entry name" value="Non-specific serine/threonine protein kinase"/>
    <property type="match status" value="1"/>
</dbReference>
<organism evidence="10 11">
    <name type="scientific">Paramecium pentaurelia</name>
    <dbReference type="NCBI Taxonomy" id="43138"/>
    <lineage>
        <taxon>Eukaryota</taxon>
        <taxon>Sar</taxon>
        <taxon>Alveolata</taxon>
        <taxon>Ciliophora</taxon>
        <taxon>Intramacronucleata</taxon>
        <taxon>Oligohymenophorea</taxon>
        <taxon>Peniculida</taxon>
        <taxon>Parameciidae</taxon>
        <taxon>Paramecium</taxon>
    </lineage>
</organism>
<keyword evidence="2" id="KW-0597">Phosphoprotein</keyword>
<accession>A0A8S1SKS2</accession>
<dbReference type="PROSITE" id="PS50011">
    <property type="entry name" value="PROTEIN_KINASE_DOM"/>
    <property type="match status" value="1"/>
</dbReference>